<dbReference type="PANTHER" id="PTHR48426:SF1">
    <property type="entry name" value="CHROMATIN TARGET OF PRMT1 PROTEIN"/>
    <property type="match status" value="1"/>
</dbReference>
<protein>
    <submittedName>
        <fullName evidence="4">Chromatin target of PRMT1 protein-like</fullName>
    </submittedName>
</protein>
<feature type="domain" description="Chromatin target of PRMT1 protein C-terminal" evidence="3">
    <location>
        <begin position="130"/>
        <end position="217"/>
    </location>
</feature>
<dbReference type="InterPro" id="IPR025715">
    <property type="entry name" value="FoP_C"/>
</dbReference>
<proteinExistence type="evidence at transcript level"/>
<keyword evidence="1" id="KW-0694">RNA-binding</keyword>
<feature type="compositionally biased region" description="Basic residues" evidence="2">
    <location>
        <begin position="170"/>
        <end position="181"/>
    </location>
</feature>
<feature type="region of interest" description="Disordered" evidence="2">
    <location>
        <begin position="29"/>
        <end position="205"/>
    </location>
</feature>
<evidence type="ECO:0000313" key="4">
    <source>
        <dbReference type="EMBL" id="CAB3230980.1"/>
    </source>
</evidence>
<feature type="compositionally biased region" description="Basic and acidic residues" evidence="2">
    <location>
        <begin position="47"/>
        <end position="63"/>
    </location>
</feature>
<feature type="compositionally biased region" description="Polar residues" evidence="2">
    <location>
        <begin position="149"/>
        <end position="162"/>
    </location>
</feature>
<name>A0A6F9D9Z5_9ASCI</name>
<feature type="compositionally biased region" description="Polar residues" evidence="2">
    <location>
        <begin position="106"/>
        <end position="122"/>
    </location>
</feature>
<evidence type="ECO:0000256" key="1">
    <source>
        <dbReference type="ARBA" id="ARBA00022884"/>
    </source>
</evidence>
<sequence>MASQPIKISLKNTTKMTLNSRFTTIMKSRPTTSPQTVRTQASTAKMASEKNRRLTQQMERRPTVEQALGLGQQQSPPKQSVLDRLGNKTMRGRGRGVTTAAKRFQVNRQTAGRLGIQQNNFTRGNLKTNRGRGRGRGVTSVRGGPLSRTYGNNNKRGQTKPSRGNTRGRGGQRGRGSKRGGKTASREQLDTDLDSYMSKNKTNMDAELDAYMADAAK</sequence>
<accession>A0A6F9D9Z5</accession>
<dbReference type="PANTHER" id="PTHR48426">
    <property type="entry name" value="CHROMATIN TARGET OF PRMT1 PROTEIN"/>
    <property type="match status" value="1"/>
</dbReference>
<dbReference type="SMART" id="SM01218">
    <property type="entry name" value="FoP_duplication"/>
    <property type="match status" value="1"/>
</dbReference>
<dbReference type="GO" id="GO:0003723">
    <property type="term" value="F:RNA binding"/>
    <property type="evidence" value="ECO:0007669"/>
    <property type="project" value="UniProtKB-KW"/>
</dbReference>
<gene>
    <name evidence="4" type="primary">Chtop</name>
</gene>
<evidence type="ECO:0000256" key="2">
    <source>
        <dbReference type="SAM" id="MobiDB-lite"/>
    </source>
</evidence>
<dbReference type="Pfam" id="PF13865">
    <property type="entry name" value="FoP_duplication"/>
    <property type="match status" value="1"/>
</dbReference>
<organism evidence="4">
    <name type="scientific">Phallusia mammillata</name>
    <dbReference type="NCBI Taxonomy" id="59560"/>
    <lineage>
        <taxon>Eukaryota</taxon>
        <taxon>Metazoa</taxon>
        <taxon>Chordata</taxon>
        <taxon>Tunicata</taxon>
        <taxon>Ascidiacea</taxon>
        <taxon>Phlebobranchia</taxon>
        <taxon>Ascidiidae</taxon>
        <taxon>Phallusia</taxon>
    </lineage>
</organism>
<dbReference type="EMBL" id="LR783954">
    <property type="protein sequence ID" value="CAB3230980.1"/>
    <property type="molecule type" value="mRNA"/>
</dbReference>
<evidence type="ECO:0000259" key="3">
    <source>
        <dbReference type="SMART" id="SM01218"/>
    </source>
</evidence>
<dbReference type="InterPro" id="IPR052656">
    <property type="entry name" value="CTOP_PRMT1"/>
</dbReference>
<reference evidence="4" key="1">
    <citation type="submission" date="2020-04" db="EMBL/GenBank/DDBJ databases">
        <authorList>
            <person name="Neveu A P."/>
        </authorList>
    </citation>
    <scope>NUCLEOTIDE SEQUENCE</scope>
    <source>
        <tissue evidence="4">Whole embryo</tissue>
    </source>
</reference>
<feature type="compositionally biased region" description="Polar residues" evidence="2">
    <location>
        <begin position="29"/>
        <end position="45"/>
    </location>
</feature>
<dbReference type="AlphaFoldDB" id="A0A6F9D9Z5"/>